<dbReference type="OrthoDB" id="166668at2157"/>
<feature type="region of interest" description="Disordered" evidence="1">
    <location>
        <begin position="1"/>
        <end position="33"/>
    </location>
</feature>
<evidence type="ECO:0000313" key="3">
    <source>
        <dbReference type="Proteomes" id="UP000250088"/>
    </source>
</evidence>
<gene>
    <name evidence="2" type="ORF">B1756_08720</name>
</gene>
<evidence type="ECO:0000313" key="2">
    <source>
        <dbReference type="EMBL" id="ARS91755.1"/>
    </source>
</evidence>
<dbReference type="AlphaFoldDB" id="A0A2Z2HZ68"/>
<dbReference type="KEGG" id="naj:B1756_08720"/>
<organism evidence="2 3">
    <name type="scientific">Natrarchaeobaculum aegyptiacum</name>
    <dbReference type="NCBI Taxonomy" id="745377"/>
    <lineage>
        <taxon>Archaea</taxon>
        <taxon>Methanobacteriati</taxon>
        <taxon>Methanobacteriota</taxon>
        <taxon>Stenosarchaea group</taxon>
        <taxon>Halobacteria</taxon>
        <taxon>Halobacteriales</taxon>
        <taxon>Natrialbaceae</taxon>
        <taxon>Natrarchaeobaculum</taxon>
    </lineage>
</organism>
<keyword evidence="3" id="KW-1185">Reference proteome</keyword>
<name>A0A2Z2HZ68_9EURY</name>
<dbReference type="Proteomes" id="UP000250088">
    <property type="component" value="Chromosome"/>
</dbReference>
<accession>A0A2Z2HZ68</accession>
<evidence type="ECO:0008006" key="4">
    <source>
        <dbReference type="Google" id="ProtNLM"/>
    </source>
</evidence>
<proteinExistence type="predicted"/>
<protein>
    <recommendedName>
        <fullName evidence="4">CARDB domain-containing protein</fullName>
    </recommendedName>
</protein>
<sequence length="147" mass="15513">MNSSNTDNTGDEDTAETDTTSDAPQFEVDEDAPGEFILLRNQPQEPGGVTVGDEFEIAVVLGNAGGESITGEVDVELVPPNEDSGVQTATIVVDDDDEIPSGAARFFTTGLFEATVAGDWELIAGTGIGQVYQTYDPIVTVEERPDD</sequence>
<dbReference type="EMBL" id="CP019893">
    <property type="protein sequence ID" value="ARS91755.1"/>
    <property type="molecule type" value="Genomic_DNA"/>
</dbReference>
<reference evidence="3" key="1">
    <citation type="submission" date="2017-02" db="EMBL/GenBank/DDBJ databases">
        <title>Natronthermophilus aegyptiacus gen. nov.,sp. nov., an aerobic, extremely halophilic alkalithermophilic archaeon isolated from the athalassohaline Wadi An Natrun, Egypt.</title>
        <authorList>
            <person name="Zhao B."/>
        </authorList>
    </citation>
    <scope>NUCLEOTIDE SEQUENCE [LARGE SCALE GENOMIC DNA]</scope>
    <source>
        <strain evidence="3">JW/NM-HA 15</strain>
    </source>
</reference>
<evidence type="ECO:0000256" key="1">
    <source>
        <dbReference type="SAM" id="MobiDB-lite"/>
    </source>
</evidence>